<dbReference type="OrthoDB" id="341208at2"/>
<keyword evidence="5" id="KW-0547">Nucleotide-binding</keyword>
<evidence type="ECO:0000256" key="6">
    <source>
        <dbReference type="ARBA" id="ARBA00022777"/>
    </source>
</evidence>
<keyword evidence="4" id="KW-0808">Transferase</keyword>
<protein>
    <recommendedName>
        <fullName evidence="2">histidine kinase</fullName>
        <ecNumber evidence="2">2.7.13.3</ecNumber>
    </recommendedName>
</protein>
<dbReference type="PANTHER" id="PTHR41523:SF7">
    <property type="entry name" value="HISTIDINE KINASE"/>
    <property type="match status" value="1"/>
</dbReference>
<keyword evidence="11" id="KW-1185">Reference proteome</keyword>
<sequence>MPDGCRLEGRSRCSRGRGDCRAPRRHSRSVHSVPDAAARCFWQGHRRDQHAGGHHGTKAGGGASEGADRRAEPPGEEYAGHRSVDCDPNHPDLTRHRDLLRELRGSPPVAEKAHELLTRQAWTGINLRDIICQELEPYDDGSATRVRLKGPDLTLEPRVGLALSLVLHELTTNAAKYGALSTEQGLVTVRWSASESGLPDVLRIDWMESGGPAVRPPANPSFGTRLIERSMTKDLQGMATLDFDPAGLRCILELPLNQL</sequence>
<gene>
    <name evidence="10" type="ORF">FS320_27390</name>
</gene>
<evidence type="ECO:0000256" key="1">
    <source>
        <dbReference type="ARBA" id="ARBA00000085"/>
    </source>
</evidence>
<dbReference type="EC" id="2.7.13.3" evidence="2"/>
<feature type="compositionally biased region" description="Basic and acidic residues" evidence="8">
    <location>
        <begin position="66"/>
        <end position="93"/>
    </location>
</feature>
<dbReference type="PANTHER" id="PTHR41523">
    <property type="entry name" value="TWO-COMPONENT SYSTEM SENSOR PROTEIN"/>
    <property type="match status" value="1"/>
</dbReference>
<evidence type="ECO:0000256" key="5">
    <source>
        <dbReference type="ARBA" id="ARBA00022741"/>
    </source>
</evidence>
<evidence type="ECO:0000256" key="7">
    <source>
        <dbReference type="ARBA" id="ARBA00022840"/>
    </source>
</evidence>
<keyword evidence="7" id="KW-0067">ATP-binding</keyword>
<evidence type="ECO:0000256" key="3">
    <source>
        <dbReference type="ARBA" id="ARBA00022553"/>
    </source>
</evidence>
<dbReference type="InterPro" id="IPR011102">
    <property type="entry name" value="Sig_transdc_His_kinase_HWE"/>
</dbReference>
<feature type="region of interest" description="Disordered" evidence="8">
    <location>
        <begin position="47"/>
        <end position="93"/>
    </location>
</feature>
<evidence type="ECO:0000256" key="4">
    <source>
        <dbReference type="ARBA" id="ARBA00022679"/>
    </source>
</evidence>
<evidence type="ECO:0000256" key="2">
    <source>
        <dbReference type="ARBA" id="ARBA00012438"/>
    </source>
</evidence>
<dbReference type="Proteomes" id="UP000403266">
    <property type="component" value="Unassembled WGS sequence"/>
</dbReference>
<dbReference type="Pfam" id="PF07536">
    <property type="entry name" value="HWE_HK"/>
    <property type="match status" value="1"/>
</dbReference>
<evidence type="ECO:0000313" key="11">
    <source>
        <dbReference type="Proteomes" id="UP000403266"/>
    </source>
</evidence>
<reference evidence="10 11" key="1">
    <citation type="journal article" date="2019" name="Syst. Appl. Microbiol.">
        <title>Microvirga tunisiensis sp. nov., a root nodule symbiotic bacterium isolated from Lupinus micranthus and L. luteus grown in Northern Tunisia.</title>
        <authorList>
            <person name="Msaddak A."/>
            <person name="Rejili M."/>
            <person name="Duran D."/>
            <person name="Mars M."/>
            <person name="Palacios J.M."/>
            <person name="Ruiz-Argueso T."/>
            <person name="Rey L."/>
            <person name="Imperial J."/>
        </authorList>
    </citation>
    <scope>NUCLEOTIDE SEQUENCE [LARGE SCALE GENOMIC DNA]</scope>
    <source>
        <strain evidence="10 11">Lmie10</strain>
    </source>
</reference>
<feature type="region of interest" description="Disordered" evidence="8">
    <location>
        <begin position="1"/>
        <end position="35"/>
    </location>
</feature>
<evidence type="ECO:0000259" key="9">
    <source>
        <dbReference type="Pfam" id="PF07536"/>
    </source>
</evidence>
<evidence type="ECO:0000313" key="10">
    <source>
        <dbReference type="EMBL" id="MPR28761.1"/>
    </source>
</evidence>
<dbReference type="EMBL" id="VOSK01000170">
    <property type="protein sequence ID" value="MPR28761.1"/>
    <property type="molecule type" value="Genomic_DNA"/>
</dbReference>
<dbReference type="InterPro" id="IPR036890">
    <property type="entry name" value="HATPase_C_sf"/>
</dbReference>
<proteinExistence type="predicted"/>
<dbReference type="Gene3D" id="3.30.565.10">
    <property type="entry name" value="Histidine kinase-like ATPase, C-terminal domain"/>
    <property type="match status" value="1"/>
</dbReference>
<comment type="caution">
    <text evidence="10">The sequence shown here is derived from an EMBL/GenBank/DDBJ whole genome shotgun (WGS) entry which is preliminary data.</text>
</comment>
<dbReference type="AlphaFoldDB" id="A0A5N7MP04"/>
<feature type="domain" description="Signal transduction histidine kinase HWE region" evidence="9">
    <location>
        <begin position="112"/>
        <end position="152"/>
    </location>
</feature>
<dbReference type="GO" id="GO:0004673">
    <property type="term" value="F:protein histidine kinase activity"/>
    <property type="evidence" value="ECO:0007669"/>
    <property type="project" value="UniProtKB-EC"/>
</dbReference>
<keyword evidence="6" id="KW-0418">Kinase</keyword>
<organism evidence="10 11">
    <name type="scientific">Microvirga tunisiensis</name>
    <dbReference type="NCBI Taxonomy" id="2108360"/>
    <lineage>
        <taxon>Bacteria</taxon>
        <taxon>Pseudomonadati</taxon>
        <taxon>Pseudomonadota</taxon>
        <taxon>Alphaproteobacteria</taxon>
        <taxon>Hyphomicrobiales</taxon>
        <taxon>Methylobacteriaceae</taxon>
        <taxon>Microvirga</taxon>
    </lineage>
</organism>
<dbReference type="GO" id="GO:0005524">
    <property type="term" value="F:ATP binding"/>
    <property type="evidence" value="ECO:0007669"/>
    <property type="project" value="UniProtKB-KW"/>
</dbReference>
<feature type="compositionally biased region" description="Basic and acidic residues" evidence="8">
    <location>
        <begin position="1"/>
        <end position="22"/>
    </location>
</feature>
<name>A0A5N7MP04_9HYPH</name>
<evidence type="ECO:0000256" key="8">
    <source>
        <dbReference type="SAM" id="MobiDB-lite"/>
    </source>
</evidence>
<accession>A0A5N7MP04</accession>
<comment type="catalytic activity">
    <reaction evidence="1">
        <text>ATP + protein L-histidine = ADP + protein N-phospho-L-histidine.</text>
        <dbReference type="EC" id="2.7.13.3"/>
    </reaction>
</comment>
<keyword evidence="3" id="KW-0597">Phosphoprotein</keyword>